<accession>A0ABR2JAL6</accession>
<feature type="compositionally biased region" description="Polar residues" evidence="1">
    <location>
        <begin position="423"/>
        <end position="435"/>
    </location>
</feature>
<proteinExistence type="predicted"/>
<name>A0ABR2JAL6_9PEZI</name>
<feature type="compositionally biased region" description="Acidic residues" evidence="1">
    <location>
        <begin position="483"/>
        <end position="492"/>
    </location>
</feature>
<feature type="compositionally biased region" description="Polar residues" evidence="1">
    <location>
        <begin position="75"/>
        <end position="85"/>
    </location>
</feature>
<feature type="compositionally biased region" description="Acidic residues" evidence="1">
    <location>
        <begin position="568"/>
        <end position="578"/>
    </location>
</feature>
<dbReference type="Proteomes" id="UP001390339">
    <property type="component" value="Unassembled WGS sequence"/>
</dbReference>
<feature type="compositionally biased region" description="Acidic residues" evidence="1">
    <location>
        <begin position="255"/>
        <end position="280"/>
    </location>
</feature>
<feature type="compositionally biased region" description="Low complexity" evidence="1">
    <location>
        <begin position="301"/>
        <end position="318"/>
    </location>
</feature>
<reference evidence="2 3" key="1">
    <citation type="journal article" date="2024" name="IMA Fungus">
        <title>Apiospora arundinis, a panoply of carbohydrate-active enzymes and secondary metabolites.</title>
        <authorList>
            <person name="Sorensen T."/>
            <person name="Petersen C."/>
            <person name="Muurmann A.T."/>
            <person name="Christiansen J.V."/>
            <person name="Brundto M.L."/>
            <person name="Overgaard C.K."/>
            <person name="Boysen A.T."/>
            <person name="Wollenberg R.D."/>
            <person name="Larsen T.O."/>
            <person name="Sorensen J.L."/>
            <person name="Nielsen K.L."/>
            <person name="Sondergaard T.E."/>
        </authorList>
    </citation>
    <scope>NUCLEOTIDE SEQUENCE [LARGE SCALE GENOMIC DNA]</scope>
    <source>
        <strain evidence="2 3">AAU 773</strain>
    </source>
</reference>
<feature type="compositionally biased region" description="Polar residues" evidence="1">
    <location>
        <begin position="163"/>
        <end position="182"/>
    </location>
</feature>
<protein>
    <submittedName>
        <fullName evidence="2">Uncharacterized protein</fullName>
    </submittedName>
</protein>
<organism evidence="2 3">
    <name type="scientific">Apiospora arundinis</name>
    <dbReference type="NCBI Taxonomy" id="335852"/>
    <lineage>
        <taxon>Eukaryota</taxon>
        <taxon>Fungi</taxon>
        <taxon>Dikarya</taxon>
        <taxon>Ascomycota</taxon>
        <taxon>Pezizomycotina</taxon>
        <taxon>Sordariomycetes</taxon>
        <taxon>Xylariomycetidae</taxon>
        <taxon>Amphisphaeriales</taxon>
        <taxon>Apiosporaceae</taxon>
        <taxon>Apiospora</taxon>
    </lineage>
</organism>
<feature type="compositionally biased region" description="Low complexity" evidence="1">
    <location>
        <begin position="10"/>
        <end position="19"/>
    </location>
</feature>
<feature type="compositionally biased region" description="Low complexity" evidence="1">
    <location>
        <begin position="97"/>
        <end position="122"/>
    </location>
</feature>
<feature type="compositionally biased region" description="Basic and acidic residues" evidence="1">
    <location>
        <begin position="238"/>
        <end position="254"/>
    </location>
</feature>
<keyword evidence="3" id="KW-1185">Reference proteome</keyword>
<feature type="region of interest" description="Disordered" evidence="1">
    <location>
        <begin position="1"/>
        <end position="139"/>
    </location>
</feature>
<gene>
    <name evidence="2" type="ORF">PGQ11_005345</name>
</gene>
<evidence type="ECO:0000313" key="3">
    <source>
        <dbReference type="Proteomes" id="UP001390339"/>
    </source>
</evidence>
<evidence type="ECO:0000313" key="2">
    <source>
        <dbReference type="EMBL" id="KAK8874831.1"/>
    </source>
</evidence>
<sequence length="636" mass="69397">MPPRSKRSTRSAAAAAPIAQKEPSPAPLPVEQRASSTSTDIYDVSDRDTRQGRRSTRSTAAAATKSKVSVATASNPRQAAALNSQRKNRDSAMQRLENITSTATGTTNTTEAEADSEASSAEIEMGRRADATPARAVGLGRRTADFSGLDLDDSMFDDLNTTINTAGPTSAQRSLDTSTLSASHFKRRPRGNSFLSRNDGPIRPSSRAGPNTPGFSSNFDITNFRRRAREPSILGTAQKERPQRPEPESDSGEKTDDEEELDELDVELDIEVDVEVEEQVTAEGFAPEAESTPPPRRSSRRSAALAQAQESPSQASASVNPRKRKSTELHEHRPRSSPFADNPLAAEDSESDTESELSLPPPDVRPSTPLMEEEEVAPPLSSSSEEEAEIWPPLKSLAKGRTRRAPSVQRRTPVRDIGGDNLSDMSSPPSLTYSPNYDEPTPPPKPTVKTRTAAKKETKLTTADLTGLLPRRRHRSNKADPFAVEDTEEEAVDATGLGNDDDELYHLEGRSTRRRPAQPLSRAGNKNAKEAAAKPTAAAQRKDKQPAAPANKRQTRRRTYGRNSDKENEGEDQEDNENENGSADPFREEETTENSDELVARVGVELKNASRKFAEVDKWELAYETMTQSSSPHGGR</sequence>
<comment type="caution">
    <text evidence="2">The sequence shown here is derived from an EMBL/GenBank/DDBJ whole genome shotgun (WGS) entry which is preliminary data.</text>
</comment>
<evidence type="ECO:0000256" key="1">
    <source>
        <dbReference type="SAM" id="MobiDB-lite"/>
    </source>
</evidence>
<feature type="compositionally biased region" description="Low complexity" evidence="1">
    <location>
        <begin position="57"/>
        <end position="74"/>
    </location>
</feature>
<feature type="region of interest" description="Disordered" evidence="1">
    <location>
        <begin position="163"/>
        <end position="598"/>
    </location>
</feature>
<dbReference type="EMBL" id="JAPCWZ010000003">
    <property type="protein sequence ID" value="KAK8874831.1"/>
    <property type="molecule type" value="Genomic_DNA"/>
</dbReference>